<keyword evidence="3" id="KW-1185">Reference proteome</keyword>
<dbReference type="Proteomes" id="UP000426246">
    <property type="component" value="Chromosome"/>
</dbReference>
<dbReference type="InterPro" id="IPR000421">
    <property type="entry name" value="FA58C"/>
</dbReference>
<dbReference type="RefSeq" id="WP_155704277.1">
    <property type="nucleotide sequence ID" value="NZ_CP034235.1"/>
</dbReference>
<protein>
    <submittedName>
        <fullName evidence="2">Discoidin domain-containing protein</fullName>
    </submittedName>
</protein>
<feature type="domain" description="F5/8 type C" evidence="1">
    <location>
        <begin position="473"/>
        <end position="606"/>
    </location>
</feature>
<dbReference type="KEGG" id="ppsc:EHS13_31980"/>
<dbReference type="Pfam" id="PF22633">
    <property type="entry name" value="F5_F8_type_C_2"/>
    <property type="match status" value="1"/>
</dbReference>
<organism evidence="2 3">
    <name type="scientific">Paenibacillus psychroresistens</name>
    <dbReference type="NCBI Taxonomy" id="1778678"/>
    <lineage>
        <taxon>Bacteria</taxon>
        <taxon>Bacillati</taxon>
        <taxon>Bacillota</taxon>
        <taxon>Bacilli</taxon>
        <taxon>Bacillales</taxon>
        <taxon>Paenibacillaceae</taxon>
        <taxon>Paenibacillus</taxon>
    </lineage>
</organism>
<accession>A0A6B8RVK9</accession>
<dbReference type="InterPro" id="IPR017853">
    <property type="entry name" value="GH"/>
</dbReference>
<dbReference type="SUPFAM" id="SSF49785">
    <property type="entry name" value="Galactose-binding domain-like"/>
    <property type="match status" value="2"/>
</dbReference>
<dbReference type="PROSITE" id="PS50022">
    <property type="entry name" value="FA58C_3"/>
    <property type="match status" value="2"/>
</dbReference>
<dbReference type="AlphaFoldDB" id="A0A6B8RVK9"/>
<dbReference type="OrthoDB" id="111164at2"/>
<dbReference type="EMBL" id="CP034235">
    <property type="protein sequence ID" value="QGQ99168.1"/>
    <property type="molecule type" value="Genomic_DNA"/>
</dbReference>
<proteinExistence type="predicted"/>
<evidence type="ECO:0000313" key="3">
    <source>
        <dbReference type="Proteomes" id="UP000426246"/>
    </source>
</evidence>
<dbReference type="SUPFAM" id="SSF51445">
    <property type="entry name" value="(Trans)glycosidases"/>
    <property type="match status" value="1"/>
</dbReference>
<dbReference type="Gene3D" id="2.60.120.260">
    <property type="entry name" value="Galactose-binding domain-like"/>
    <property type="match status" value="2"/>
</dbReference>
<feature type="domain" description="F5/8 type C" evidence="1">
    <location>
        <begin position="331"/>
        <end position="472"/>
    </location>
</feature>
<dbReference type="Gene3D" id="3.20.20.80">
    <property type="entry name" value="Glycosidases"/>
    <property type="match status" value="1"/>
</dbReference>
<dbReference type="InterPro" id="IPR008979">
    <property type="entry name" value="Galactose-bd-like_sf"/>
</dbReference>
<gene>
    <name evidence="2" type="ORF">EHS13_31980</name>
</gene>
<dbReference type="Pfam" id="PF00754">
    <property type="entry name" value="F5_F8_type_C"/>
    <property type="match status" value="1"/>
</dbReference>
<sequence length="606" mass="66623">MVKMYKKMLLVMLIVTATFVSFLIIPKHSFAADTDWMYDAKWGVWVDYMADDRTDETQSTWTQLSMNSTVWNNLINNFDVTGLANQLAAAKTGYVTLTLGQNSGFVLSPNSTYDLLMGYSPARTSTRDLVNDLYNALNPKGIKLMLYIPSAKPGDDYSNPTGWANVIREWSVRYGTKISGWWFDGYYGHTEVTQPLSDAVHAGNPTAAITFNPGVGISAVGRGENYTAGEINDLNGSCGSQYISNGSYNEQCNITTFLSNWWGKDGFNNSTCCGIPSELVGVKGPKYSNAYATSRIKTIIDSGGVIQLDVPIMNSGLIWSSYLSQLNAIGAQSYRDSATATNLALNKTATVSEYYNNMAEYNGAKAVDGDGASRWATNDTTTTGWLVVDFGTNITFNKTITKQFDPGGQRIKDYKIQYWNGSSWLDAYSGTTPALNQADTFTAVTGSKIRLNILNINGTMGPSIWEFEVYNTNPANLALNKNVTVSEYYNNMTQYNGAKAVDGDGATRWATNDITTSGWLEVDFGTNTTFNKTVIKQFEPGGQRIKDYKIQYWNGSSWLDAYSGTTPGLNQANTFSAVTGSKIRLNIVNINGTMGPSIWEFEVKNQ</sequence>
<name>A0A6B8RVK9_9BACL</name>
<evidence type="ECO:0000259" key="1">
    <source>
        <dbReference type="PROSITE" id="PS50022"/>
    </source>
</evidence>
<reference evidence="3" key="1">
    <citation type="submission" date="2018-11" db="EMBL/GenBank/DDBJ databases">
        <title>Complete genome sequence of Paenibacillus sp. ML311-T8.</title>
        <authorList>
            <person name="Nam Y.-D."/>
            <person name="Kang J."/>
            <person name="Chung W.-H."/>
            <person name="Park Y.S."/>
        </authorList>
    </citation>
    <scope>NUCLEOTIDE SEQUENCE [LARGE SCALE GENOMIC DNA]</scope>
    <source>
        <strain evidence="3">ML311-T8</strain>
    </source>
</reference>
<evidence type="ECO:0000313" key="2">
    <source>
        <dbReference type="EMBL" id="QGQ99168.1"/>
    </source>
</evidence>